<evidence type="ECO:0000313" key="2">
    <source>
        <dbReference type="EMBL" id="OJD20013.1"/>
    </source>
</evidence>
<accession>A0A1J9QXG5</accession>
<keyword evidence="3" id="KW-1185">Reference proteome</keyword>
<comment type="caution">
    <text evidence="2">The sequence shown here is derived from an EMBL/GenBank/DDBJ whole genome shotgun (WGS) entry which is preliminary data.</text>
</comment>
<feature type="region of interest" description="Disordered" evidence="1">
    <location>
        <begin position="61"/>
        <end position="121"/>
    </location>
</feature>
<gene>
    <name evidence="2" type="ORF">AJ78_00029</name>
</gene>
<evidence type="ECO:0000256" key="1">
    <source>
        <dbReference type="SAM" id="MobiDB-lite"/>
    </source>
</evidence>
<reference evidence="2 3" key="1">
    <citation type="submission" date="2015-07" db="EMBL/GenBank/DDBJ databases">
        <title>Emmonsia species relationships and genome sequence.</title>
        <authorList>
            <consortium name="The Broad Institute Genomics Platform"/>
            <person name="Cuomo C.A."/>
            <person name="Munoz J.F."/>
            <person name="Imamovic A."/>
            <person name="Priest M.E."/>
            <person name="Young S."/>
            <person name="Clay O.K."/>
            <person name="McEwen J.G."/>
        </authorList>
    </citation>
    <scope>NUCLEOTIDE SEQUENCE [LARGE SCALE GENOMIC DNA]</scope>
    <source>
        <strain evidence="2 3">UAMH 9510</strain>
    </source>
</reference>
<organism evidence="2 3">
    <name type="scientific">Emergomyces pasteurianus Ep9510</name>
    <dbReference type="NCBI Taxonomy" id="1447872"/>
    <lineage>
        <taxon>Eukaryota</taxon>
        <taxon>Fungi</taxon>
        <taxon>Dikarya</taxon>
        <taxon>Ascomycota</taxon>
        <taxon>Pezizomycotina</taxon>
        <taxon>Eurotiomycetes</taxon>
        <taxon>Eurotiomycetidae</taxon>
        <taxon>Onygenales</taxon>
        <taxon>Ajellomycetaceae</taxon>
        <taxon>Emergomyces</taxon>
    </lineage>
</organism>
<dbReference type="AlphaFoldDB" id="A0A1J9QXG5"/>
<evidence type="ECO:0000313" key="3">
    <source>
        <dbReference type="Proteomes" id="UP000182235"/>
    </source>
</evidence>
<proteinExistence type="predicted"/>
<dbReference type="OrthoDB" id="4188436at2759"/>
<name>A0A1J9QXG5_9EURO</name>
<dbReference type="EMBL" id="LGRN01000001">
    <property type="protein sequence ID" value="OJD20013.1"/>
    <property type="molecule type" value="Genomic_DNA"/>
</dbReference>
<feature type="compositionally biased region" description="Low complexity" evidence="1">
    <location>
        <begin position="92"/>
        <end position="103"/>
    </location>
</feature>
<protein>
    <submittedName>
        <fullName evidence="2">Uncharacterized protein</fullName>
    </submittedName>
</protein>
<dbReference type="Proteomes" id="UP000182235">
    <property type="component" value="Unassembled WGS sequence"/>
</dbReference>
<sequence length="121" mass="12850">MGELAKKYLSTPLYIFLAAITRHDGREVDAYQEIRSMPRTMNMSDLGELGDIAASAVAVDEQAGRVTPEEAAAPAVETKEEEEEAPAAHDQVSSISADTSVSSADEDRGDVNEVVAPGTAR</sequence>